<sequence length="219" mass="21918">MQSQTCTTAGDQCLPVNQQGMGQCFAGACNTVAQNCPTATDACVLRGTSPTDLMRTCAAAGTKTQGQACTETATSTDCAKGLQCLNNKCEKYCNTDPDCGAGGSCAVFLQPQGAPFGAFICLYATSCDPLAQNCANAAEGCYLLSGGPGCFMAGTTAVGMACQSANQCVKGSGCLGDQQGNPACRQFCNLDGGAPTCGSGMCNPLANQAGMPVGFGGCF</sequence>
<organism evidence="1 2">
    <name type="scientific">Archangium gephyra</name>
    <dbReference type="NCBI Taxonomy" id="48"/>
    <lineage>
        <taxon>Bacteria</taxon>
        <taxon>Pseudomonadati</taxon>
        <taxon>Myxococcota</taxon>
        <taxon>Myxococcia</taxon>
        <taxon>Myxococcales</taxon>
        <taxon>Cystobacterineae</taxon>
        <taxon>Archangiaceae</taxon>
        <taxon>Archangium</taxon>
    </lineage>
</organism>
<evidence type="ECO:0000313" key="2">
    <source>
        <dbReference type="Proteomes" id="UP000249061"/>
    </source>
</evidence>
<gene>
    <name evidence="1" type="ORF">DI536_14635</name>
</gene>
<protein>
    <submittedName>
        <fullName evidence="1">Uncharacterized protein</fullName>
    </submittedName>
</protein>
<dbReference type="AlphaFoldDB" id="A0A2W5UUC3"/>
<dbReference type="EMBL" id="QFQP01000011">
    <property type="protein sequence ID" value="PZR12798.1"/>
    <property type="molecule type" value="Genomic_DNA"/>
</dbReference>
<accession>A0A2W5UUC3</accession>
<comment type="caution">
    <text evidence="1">The sequence shown here is derived from an EMBL/GenBank/DDBJ whole genome shotgun (WGS) entry which is preliminary data.</text>
</comment>
<dbReference type="Proteomes" id="UP000249061">
    <property type="component" value="Unassembled WGS sequence"/>
</dbReference>
<proteinExistence type="predicted"/>
<name>A0A2W5UUC3_9BACT</name>
<reference evidence="1 2" key="1">
    <citation type="submission" date="2017-08" db="EMBL/GenBank/DDBJ databases">
        <title>Infants hospitalized years apart are colonized by the same room-sourced microbial strains.</title>
        <authorList>
            <person name="Brooks B."/>
            <person name="Olm M.R."/>
            <person name="Firek B.A."/>
            <person name="Baker R."/>
            <person name="Thomas B.C."/>
            <person name="Morowitz M.J."/>
            <person name="Banfield J.F."/>
        </authorList>
    </citation>
    <scope>NUCLEOTIDE SEQUENCE [LARGE SCALE GENOMIC DNA]</scope>
    <source>
        <strain evidence="1">S2_003_000_R2_14</strain>
    </source>
</reference>
<evidence type="ECO:0000313" key="1">
    <source>
        <dbReference type="EMBL" id="PZR12798.1"/>
    </source>
</evidence>